<reference evidence="1 2" key="1">
    <citation type="submission" date="2022-07" db="EMBL/GenBank/DDBJ databases">
        <title>Degradation activity of malathion, p-nitrophenol and potential low-temperature adaptation strategy of Rhodococcus sp. FXJ9.536.</title>
        <authorList>
            <person name="Huang J."/>
            <person name="Huang Y."/>
        </authorList>
    </citation>
    <scope>NUCLEOTIDE SEQUENCE [LARGE SCALE GENOMIC DNA]</scope>
    <source>
        <strain evidence="1 2">FXJ9.536</strain>
    </source>
</reference>
<dbReference type="Gene3D" id="3.10.180.10">
    <property type="entry name" value="2,3-Dihydroxybiphenyl 1,2-Dioxygenase, domain 1"/>
    <property type="match status" value="2"/>
</dbReference>
<sequence length="200" mass="21298">MTTIESLTLETPDPTTAKAFHTALGVDEHISARDTQQQASGFRGYTLSLVVSQPNIVDAYIEAALDNGGTTITPAKKSLWGYGGVVQGPDGAIWKVATSSKKNTGPATLHAEDLVLLLGVDDVKASKQFYLDHGLEVTRSFGRKYAEFATGPNVKLALYGRRALAKDAGLSPEGTAAHQIIIGSDAGFFTDPDGFRWETV</sequence>
<proteinExistence type="predicted"/>
<keyword evidence="2" id="KW-1185">Reference proteome</keyword>
<dbReference type="EMBL" id="JANFQF010000003">
    <property type="protein sequence ID" value="MCQ4118613.1"/>
    <property type="molecule type" value="Genomic_DNA"/>
</dbReference>
<evidence type="ECO:0000313" key="1">
    <source>
        <dbReference type="EMBL" id="MCQ4118613.1"/>
    </source>
</evidence>
<dbReference type="SUPFAM" id="SSF54593">
    <property type="entry name" value="Glyoxalase/Bleomycin resistance protein/Dihydroxybiphenyl dioxygenase"/>
    <property type="match status" value="2"/>
</dbReference>
<dbReference type="RefSeq" id="WP_255966180.1">
    <property type="nucleotide sequence ID" value="NZ_JANFQF010000003.1"/>
</dbReference>
<dbReference type="InterPro" id="IPR029068">
    <property type="entry name" value="Glyas_Bleomycin-R_OHBP_Dase"/>
</dbReference>
<gene>
    <name evidence="1" type="ORF">NOF53_05395</name>
</gene>
<organism evidence="1 2">
    <name type="scientific">Rhodococcus tibetensis</name>
    <dbReference type="NCBI Taxonomy" id="2965064"/>
    <lineage>
        <taxon>Bacteria</taxon>
        <taxon>Bacillati</taxon>
        <taxon>Actinomycetota</taxon>
        <taxon>Actinomycetes</taxon>
        <taxon>Mycobacteriales</taxon>
        <taxon>Nocardiaceae</taxon>
        <taxon>Rhodococcus</taxon>
    </lineage>
</organism>
<name>A0ABT1Q8M7_9NOCA</name>
<dbReference type="PANTHER" id="PTHR36503:SF1">
    <property type="entry name" value="BLR2520 PROTEIN"/>
    <property type="match status" value="1"/>
</dbReference>
<comment type="caution">
    <text evidence="1">The sequence shown here is derived from an EMBL/GenBank/DDBJ whole genome shotgun (WGS) entry which is preliminary data.</text>
</comment>
<evidence type="ECO:0000313" key="2">
    <source>
        <dbReference type="Proteomes" id="UP001524501"/>
    </source>
</evidence>
<dbReference type="PANTHER" id="PTHR36503">
    <property type="entry name" value="BLR2520 PROTEIN"/>
    <property type="match status" value="1"/>
</dbReference>
<dbReference type="Proteomes" id="UP001524501">
    <property type="component" value="Unassembled WGS sequence"/>
</dbReference>
<protein>
    <submittedName>
        <fullName evidence="1">Glyoxalase</fullName>
    </submittedName>
</protein>
<accession>A0ABT1Q8M7</accession>